<feature type="transmembrane region" description="Helical" evidence="8">
    <location>
        <begin position="342"/>
        <end position="364"/>
    </location>
</feature>
<comment type="subcellular location">
    <subcellularLocation>
        <location evidence="1">Membrane</location>
        <topology evidence="1">Multi-pass membrane protein</topology>
    </subcellularLocation>
</comment>
<evidence type="ECO:0000256" key="7">
    <source>
        <dbReference type="ARBA" id="ARBA00023136"/>
    </source>
</evidence>
<feature type="transmembrane region" description="Helical" evidence="8">
    <location>
        <begin position="20"/>
        <end position="37"/>
    </location>
</feature>
<evidence type="ECO:0000313" key="11">
    <source>
        <dbReference type="EMBL" id="MET7028712.1"/>
    </source>
</evidence>
<feature type="transmembrane region" description="Helical" evidence="8">
    <location>
        <begin position="66"/>
        <end position="88"/>
    </location>
</feature>
<sequence>MDEIVEQVLHHFKLPLEKPVLIFSLILFVILMVPILMNKLRIPGIIGLIISGAIIGPNGFNLLEKSLFVDLFSTIGLLYIMFIAGLDLDLNDFKTNRNKSIWFGLFTFSIPLGIGFPVCYYFLEYDFDASLLTASMFATHTLVTYPIVSKLGITKNQEVAITVGGTILTDTAVLIILAVLVGSHEGNLTYVFWLKLLISLSIFMVIMFGVVPRVSKWFFKKLESEKHSHYIFVLAIVFFAAFLAELAGVEPIIGAFVAGLALNRLIPHSSVLMNRIEFIGNALFIPFFLISVGMLVDFRVILSGPTALIVAATLTIVAIFGKWLAAFFTQLIFKYSKLQRRLIFGLSSSHAAATLAVILVGYKAQILDENILNGTVILILATCIVASFVTERAAKNLVVAMEDETYSHNKSQEINEHILLPIANNINLEKALDFALLIKDKKSSYPLSILTVVPNNREAERNITRARQKLKQLIDHATASETRAEVIAAIDFNIFSGIARTAREIMANIIILGWPQRTGIIDQFFGKKLEVLLSNTDKTVFVCHFEQPLSNHKRIVVVLPPLAELEKGFDNWMGKLTKLASELGISILYYCNPETENAIERYTKRHKITQKNKFQILEIWESILEGNHPIERDDLLLFISSRRSGISYLSMMENLPAKLEEKYSRNSKIIIYP</sequence>
<organism evidence="11 12">
    <name type="scientific">Sediminicola luteus</name>
    <dbReference type="NCBI Taxonomy" id="319238"/>
    <lineage>
        <taxon>Bacteria</taxon>
        <taxon>Pseudomonadati</taxon>
        <taxon>Bacteroidota</taxon>
        <taxon>Flavobacteriia</taxon>
        <taxon>Flavobacteriales</taxon>
        <taxon>Flavobacteriaceae</taxon>
        <taxon>Sediminicola</taxon>
    </lineage>
</organism>
<comment type="caution">
    <text evidence="11">The sequence shown here is derived from an EMBL/GenBank/DDBJ whole genome shotgun (WGS) entry which is preliminary data.</text>
</comment>
<dbReference type="PANTHER" id="PTHR43562">
    <property type="entry name" value="NAPA-TYPE SODIUM/HYDROGEN ANTIPORTER"/>
    <property type="match status" value="1"/>
</dbReference>
<feature type="transmembrane region" description="Helical" evidence="8">
    <location>
        <begin position="160"/>
        <end position="180"/>
    </location>
</feature>
<keyword evidence="2" id="KW-0813">Transport</keyword>
<dbReference type="Pfam" id="PF00582">
    <property type="entry name" value="Usp"/>
    <property type="match status" value="1"/>
</dbReference>
<keyword evidence="12" id="KW-1185">Reference proteome</keyword>
<dbReference type="Proteomes" id="UP001549773">
    <property type="component" value="Unassembled WGS sequence"/>
</dbReference>
<protein>
    <submittedName>
        <fullName evidence="11">Cation:proton antiporter</fullName>
    </submittedName>
</protein>
<name>A0ABV2TUZ5_9FLAO</name>
<dbReference type="Gene3D" id="1.20.1530.20">
    <property type="match status" value="1"/>
</dbReference>
<evidence type="ECO:0000259" key="10">
    <source>
        <dbReference type="Pfam" id="PF00999"/>
    </source>
</evidence>
<dbReference type="EMBL" id="JBEWYP010000002">
    <property type="protein sequence ID" value="MET7028712.1"/>
    <property type="molecule type" value="Genomic_DNA"/>
</dbReference>
<keyword evidence="7 8" id="KW-0472">Membrane</keyword>
<keyword evidence="5 8" id="KW-1133">Transmembrane helix</keyword>
<evidence type="ECO:0000256" key="3">
    <source>
        <dbReference type="ARBA" id="ARBA00022449"/>
    </source>
</evidence>
<feature type="domain" description="UspA" evidence="9">
    <location>
        <begin position="416"/>
        <end position="543"/>
    </location>
</feature>
<dbReference type="PANTHER" id="PTHR43562:SF4">
    <property type="entry name" value="NA(+)_H(+) ANTIPORTER NHAS5"/>
    <property type="match status" value="1"/>
</dbReference>
<evidence type="ECO:0000256" key="8">
    <source>
        <dbReference type="SAM" id="Phobius"/>
    </source>
</evidence>
<dbReference type="Gene3D" id="3.40.50.620">
    <property type="entry name" value="HUPs"/>
    <property type="match status" value="1"/>
</dbReference>
<dbReference type="SUPFAM" id="SSF52402">
    <property type="entry name" value="Adenine nucleotide alpha hydrolases-like"/>
    <property type="match status" value="1"/>
</dbReference>
<keyword evidence="3" id="KW-0050">Antiport</keyword>
<feature type="domain" description="Cation/H+ exchanger transmembrane" evidence="10">
    <location>
        <begin position="28"/>
        <end position="391"/>
    </location>
</feature>
<accession>A0ABV2TUZ5</accession>
<feature type="transmembrane region" description="Helical" evidence="8">
    <location>
        <begin position="249"/>
        <end position="266"/>
    </location>
</feature>
<dbReference type="InterPro" id="IPR014729">
    <property type="entry name" value="Rossmann-like_a/b/a_fold"/>
</dbReference>
<feature type="transmembrane region" description="Helical" evidence="8">
    <location>
        <begin position="192"/>
        <end position="215"/>
    </location>
</feature>
<dbReference type="RefSeq" id="WP_354617546.1">
    <property type="nucleotide sequence ID" value="NZ_JBEWYP010000002.1"/>
</dbReference>
<evidence type="ECO:0000259" key="9">
    <source>
        <dbReference type="Pfam" id="PF00582"/>
    </source>
</evidence>
<feature type="transmembrane region" description="Helical" evidence="8">
    <location>
        <begin position="129"/>
        <end position="148"/>
    </location>
</feature>
<evidence type="ECO:0000256" key="1">
    <source>
        <dbReference type="ARBA" id="ARBA00004141"/>
    </source>
</evidence>
<proteinExistence type="predicted"/>
<evidence type="ECO:0000256" key="5">
    <source>
        <dbReference type="ARBA" id="ARBA00022989"/>
    </source>
</evidence>
<evidence type="ECO:0000256" key="4">
    <source>
        <dbReference type="ARBA" id="ARBA00022692"/>
    </source>
</evidence>
<feature type="transmembrane region" description="Helical" evidence="8">
    <location>
        <begin position="278"/>
        <end position="296"/>
    </location>
</feature>
<feature type="transmembrane region" description="Helical" evidence="8">
    <location>
        <begin position="308"/>
        <end position="333"/>
    </location>
</feature>
<feature type="transmembrane region" description="Helical" evidence="8">
    <location>
        <begin position="100"/>
        <end position="123"/>
    </location>
</feature>
<dbReference type="InterPro" id="IPR038770">
    <property type="entry name" value="Na+/solute_symporter_sf"/>
</dbReference>
<evidence type="ECO:0000313" key="12">
    <source>
        <dbReference type="Proteomes" id="UP001549773"/>
    </source>
</evidence>
<keyword evidence="4 8" id="KW-0812">Transmembrane</keyword>
<evidence type="ECO:0000256" key="6">
    <source>
        <dbReference type="ARBA" id="ARBA00023065"/>
    </source>
</evidence>
<feature type="transmembrane region" description="Helical" evidence="8">
    <location>
        <begin position="44"/>
        <end position="60"/>
    </location>
</feature>
<dbReference type="Pfam" id="PF00999">
    <property type="entry name" value="Na_H_Exchanger"/>
    <property type="match status" value="1"/>
</dbReference>
<feature type="transmembrane region" description="Helical" evidence="8">
    <location>
        <begin position="370"/>
        <end position="389"/>
    </location>
</feature>
<reference evidence="11 12" key="1">
    <citation type="submission" date="2024-07" db="EMBL/GenBank/DDBJ databases">
        <title>The genome sequence of type strain Sediminicola luteus GDMCC 1.2596T.</title>
        <authorList>
            <person name="Liu Y."/>
        </authorList>
    </citation>
    <scope>NUCLEOTIDE SEQUENCE [LARGE SCALE GENOMIC DNA]</scope>
    <source>
        <strain evidence="11 12">GDMCC 1.2596</strain>
    </source>
</reference>
<dbReference type="InterPro" id="IPR006016">
    <property type="entry name" value="UspA"/>
</dbReference>
<keyword evidence="6" id="KW-0406">Ion transport</keyword>
<dbReference type="InterPro" id="IPR006153">
    <property type="entry name" value="Cation/H_exchanger_TM"/>
</dbReference>
<gene>
    <name evidence="11" type="ORF">ABXZ32_04870</name>
</gene>
<evidence type="ECO:0000256" key="2">
    <source>
        <dbReference type="ARBA" id="ARBA00022448"/>
    </source>
</evidence>